<feature type="domain" description="FAD-binding FR-type" evidence="9">
    <location>
        <begin position="15"/>
        <end position="117"/>
    </location>
</feature>
<dbReference type="InterPro" id="IPR001041">
    <property type="entry name" value="2Fe-2S_ferredoxin-type"/>
</dbReference>
<evidence type="ECO:0000313" key="13">
    <source>
        <dbReference type="Proteomes" id="UP000648663"/>
    </source>
</evidence>
<dbReference type="EMBL" id="BMMI01000003">
    <property type="protein sequence ID" value="GGL63407.1"/>
    <property type="molecule type" value="Genomic_DNA"/>
</dbReference>
<dbReference type="InterPro" id="IPR006058">
    <property type="entry name" value="2Fe2S_fd_BS"/>
</dbReference>
<comment type="caution">
    <text evidence="11">The sequence shown here is derived from an EMBL/GenBank/DDBJ whole genome shotgun (WGS) entry which is preliminary data.</text>
</comment>
<keyword evidence="3" id="KW-0001">2Fe-2S</keyword>
<dbReference type="InterPro" id="IPR036010">
    <property type="entry name" value="2Fe-2S_ferredoxin-like_sf"/>
</dbReference>
<evidence type="ECO:0000256" key="4">
    <source>
        <dbReference type="ARBA" id="ARBA00022723"/>
    </source>
</evidence>
<organism evidence="11 12">
    <name type="scientific">Modestobacter marinus</name>
    <dbReference type="NCBI Taxonomy" id="477641"/>
    <lineage>
        <taxon>Bacteria</taxon>
        <taxon>Bacillati</taxon>
        <taxon>Actinomycetota</taxon>
        <taxon>Actinomycetes</taxon>
        <taxon>Geodermatophilales</taxon>
        <taxon>Geodermatophilaceae</taxon>
        <taxon>Modestobacter</taxon>
    </lineage>
</organism>
<keyword evidence="6" id="KW-0408">Iron</keyword>
<dbReference type="PROSITE" id="PS51085">
    <property type="entry name" value="2FE2S_FER_2"/>
    <property type="match status" value="1"/>
</dbReference>
<dbReference type="SUPFAM" id="SSF63380">
    <property type="entry name" value="Riboflavin synthase domain-like"/>
    <property type="match status" value="1"/>
</dbReference>
<dbReference type="GO" id="GO:0016491">
    <property type="term" value="F:oxidoreductase activity"/>
    <property type="evidence" value="ECO:0007669"/>
    <property type="project" value="UniProtKB-KW"/>
</dbReference>
<evidence type="ECO:0000256" key="1">
    <source>
        <dbReference type="ARBA" id="ARBA00001974"/>
    </source>
</evidence>
<dbReference type="SUPFAM" id="SSF52343">
    <property type="entry name" value="Ferredoxin reductase-like, C-terminal NADP-linked domain"/>
    <property type="match status" value="1"/>
</dbReference>
<evidence type="ECO:0000313" key="11">
    <source>
        <dbReference type="EMBL" id="NIH66408.1"/>
    </source>
</evidence>
<reference evidence="10" key="1">
    <citation type="journal article" date="2014" name="Int. J. Syst. Evol. Microbiol.">
        <title>Complete genome of a new Firmicutes species belonging to the dominant human colonic microbiota ('Ruminococcus bicirculans') reveals two chromosomes and a selective capacity to utilize plant glucans.</title>
        <authorList>
            <consortium name="NISC Comparative Sequencing Program"/>
            <person name="Wegmann U."/>
            <person name="Louis P."/>
            <person name="Goesmann A."/>
            <person name="Henrissat B."/>
            <person name="Duncan S.H."/>
            <person name="Flint H.J."/>
        </authorList>
    </citation>
    <scope>NUCLEOTIDE SEQUENCE</scope>
    <source>
        <strain evidence="10">CGMCC 4.5581</strain>
    </source>
</reference>
<dbReference type="EMBL" id="JAAMPA010000001">
    <property type="protein sequence ID" value="NIH66408.1"/>
    <property type="molecule type" value="Genomic_DNA"/>
</dbReference>
<dbReference type="RefSeq" id="WP_229681969.1">
    <property type="nucleotide sequence ID" value="NZ_BAABJU010000018.1"/>
</dbReference>
<evidence type="ECO:0000313" key="12">
    <source>
        <dbReference type="Proteomes" id="UP000552836"/>
    </source>
</evidence>
<dbReference type="CDD" id="cd00207">
    <property type="entry name" value="fer2"/>
    <property type="match status" value="1"/>
</dbReference>
<accession>A0A846LM53</accession>
<keyword evidence="2" id="KW-0285">Flavoprotein</keyword>
<evidence type="ECO:0000313" key="10">
    <source>
        <dbReference type="EMBL" id="GGL63407.1"/>
    </source>
</evidence>
<keyword evidence="5" id="KW-0560">Oxidoreductase</keyword>
<dbReference type="InterPro" id="IPR017938">
    <property type="entry name" value="Riboflavin_synthase-like_b-brl"/>
</dbReference>
<keyword evidence="13" id="KW-1185">Reference proteome</keyword>
<evidence type="ECO:0000259" key="9">
    <source>
        <dbReference type="PROSITE" id="PS51384"/>
    </source>
</evidence>
<dbReference type="InterPro" id="IPR017927">
    <property type="entry name" value="FAD-bd_FR_type"/>
</dbReference>
<keyword evidence="4" id="KW-0479">Metal-binding</keyword>
<comment type="cofactor">
    <cofactor evidence="1">
        <name>FAD</name>
        <dbReference type="ChEBI" id="CHEBI:57692"/>
    </cofactor>
</comment>
<name>A0A846LM53_9ACTN</name>
<dbReference type="Gene3D" id="3.40.50.80">
    <property type="entry name" value="Nucleotide-binding domain of ferredoxin-NADP reductase (FNR) module"/>
    <property type="match status" value="1"/>
</dbReference>
<evidence type="ECO:0000256" key="6">
    <source>
        <dbReference type="ARBA" id="ARBA00023004"/>
    </source>
</evidence>
<dbReference type="Pfam" id="PF00111">
    <property type="entry name" value="Fer2"/>
    <property type="match status" value="1"/>
</dbReference>
<evidence type="ECO:0000256" key="3">
    <source>
        <dbReference type="ARBA" id="ARBA00022714"/>
    </source>
</evidence>
<dbReference type="PRINTS" id="PR00409">
    <property type="entry name" value="PHDIOXRDTASE"/>
</dbReference>
<dbReference type="PANTHER" id="PTHR47354:SF1">
    <property type="entry name" value="CARNITINE MONOOXYGENASE REDUCTASE SUBUNIT"/>
    <property type="match status" value="1"/>
</dbReference>
<dbReference type="Gene3D" id="2.40.30.10">
    <property type="entry name" value="Translation factors"/>
    <property type="match status" value="1"/>
</dbReference>
<evidence type="ECO:0000256" key="5">
    <source>
        <dbReference type="ARBA" id="ARBA00023002"/>
    </source>
</evidence>
<evidence type="ECO:0000256" key="7">
    <source>
        <dbReference type="ARBA" id="ARBA00023014"/>
    </source>
</evidence>
<evidence type="ECO:0000259" key="8">
    <source>
        <dbReference type="PROSITE" id="PS51085"/>
    </source>
</evidence>
<reference evidence="11 12" key="3">
    <citation type="submission" date="2020-02" db="EMBL/GenBank/DDBJ databases">
        <title>Sequencing the genomes of 1000 actinobacteria strains.</title>
        <authorList>
            <person name="Klenk H.-P."/>
        </authorList>
    </citation>
    <scope>NUCLEOTIDE SEQUENCE [LARGE SCALE GENOMIC DNA]</scope>
    <source>
        <strain evidence="11 12">DSM 45201</strain>
    </source>
</reference>
<feature type="domain" description="2Fe-2S ferredoxin-type" evidence="8">
    <location>
        <begin position="242"/>
        <end position="327"/>
    </location>
</feature>
<protein>
    <submittedName>
        <fullName evidence="10 11">Ferredoxin</fullName>
    </submittedName>
</protein>
<sequence length="327" mass="34741">MPQVEQSNETRRSAVDRTVVQVAEKVRVADGVVTLTLTAPDGGRLPDWTPGAHVDLTLGDGLSRQYSLCGDRWDAHSYRVGVLLEPASRGGSRYVHEQLEPGHVVGLGGPRNHFPLVPAESYLFVAGGIGITPLLPMIVQAQLLGADWRLLYGGRTRSSMAFLAELSAYGDRVAVRPQDESGLLDLAGFVGDPRPGTEVYSCGPAPLLTAMEAACAAWPARALHTERFAAAEQGPPVRTAAFDVQLHRTGRTVTVTPDVSVLEALGAAGVDVLSSCRQGTCGTCETTVLAGVPDHRDSLLSDDERAAGDCMYPCVSRSCSDRLVLDL</sequence>
<proteinExistence type="predicted"/>
<keyword evidence="7" id="KW-0411">Iron-sulfur</keyword>
<reference evidence="13" key="2">
    <citation type="journal article" date="2019" name="Int. J. Syst. Evol. Microbiol.">
        <title>The Global Catalogue of Microorganisms (GCM) 10K type strain sequencing project: providing services to taxonomists for standard genome sequencing and annotation.</title>
        <authorList>
            <consortium name="The Broad Institute Genomics Platform"/>
            <consortium name="The Broad Institute Genome Sequencing Center for Infectious Disease"/>
            <person name="Wu L."/>
            <person name="Ma J."/>
        </authorList>
    </citation>
    <scope>NUCLEOTIDE SEQUENCE [LARGE SCALE GENOMIC DNA]</scope>
    <source>
        <strain evidence="13">CGMCC 4.5581</strain>
    </source>
</reference>
<dbReference type="PROSITE" id="PS00197">
    <property type="entry name" value="2FE2S_FER_1"/>
    <property type="match status" value="1"/>
</dbReference>
<dbReference type="GO" id="GO:0046872">
    <property type="term" value="F:metal ion binding"/>
    <property type="evidence" value="ECO:0007669"/>
    <property type="project" value="UniProtKB-KW"/>
</dbReference>
<dbReference type="GO" id="GO:0051537">
    <property type="term" value="F:2 iron, 2 sulfur cluster binding"/>
    <property type="evidence" value="ECO:0007669"/>
    <property type="project" value="UniProtKB-KW"/>
</dbReference>
<dbReference type="InterPro" id="IPR039261">
    <property type="entry name" value="FNR_nucleotide-bd"/>
</dbReference>
<dbReference type="Proteomes" id="UP000552836">
    <property type="component" value="Unassembled WGS sequence"/>
</dbReference>
<dbReference type="Proteomes" id="UP000648663">
    <property type="component" value="Unassembled WGS sequence"/>
</dbReference>
<dbReference type="InterPro" id="IPR012675">
    <property type="entry name" value="Beta-grasp_dom_sf"/>
</dbReference>
<evidence type="ECO:0000256" key="2">
    <source>
        <dbReference type="ARBA" id="ARBA00022630"/>
    </source>
</evidence>
<dbReference type="AlphaFoldDB" id="A0A846LM53"/>
<dbReference type="CDD" id="cd06185">
    <property type="entry name" value="PDR_like"/>
    <property type="match status" value="1"/>
</dbReference>
<dbReference type="SUPFAM" id="SSF54292">
    <property type="entry name" value="2Fe-2S ferredoxin-like"/>
    <property type="match status" value="1"/>
</dbReference>
<dbReference type="PANTHER" id="PTHR47354">
    <property type="entry name" value="NADH OXIDOREDUCTASE HCR"/>
    <property type="match status" value="1"/>
</dbReference>
<dbReference type="PROSITE" id="PS51384">
    <property type="entry name" value="FAD_FR"/>
    <property type="match status" value="1"/>
</dbReference>
<dbReference type="Gene3D" id="3.10.20.30">
    <property type="match status" value="1"/>
</dbReference>
<gene>
    <name evidence="11" type="ORF">FB380_000854</name>
    <name evidence="10" type="ORF">GCM10011589_19520</name>
</gene>
<reference evidence="10" key="4">
    <citation type="submission" date="2024-05" db="EMBL/GenBank/DDBJ databases">
        <authorList>
            <person name="Sun Q."/>
            <person name="Zhou Y."/>
        </authorList>
    </citation>
    <scope>NUCLEOTIDE SEQUENCE</scope>
    <source>
        <strain evidence="10">CGMCC 4.5581</strain>
    </source>
</reference>
<dbReference type="InterPro" id="IPR050415">
    <property type="entry name" value="MRET"/>
</dbReference>